<dbReference type="NCBIfam" id="TIGR00756">
    <property type="entry name" value="PPR"/>
    <property type="match status" value="4"/>
</dbReference>
<dbReference type="InterPro" id="IPR002885">
    <property type="entry name" value="PPR_rpt"/>
</dbReference>
<dbReference type="Gene3D" id="1.25.40.10">
    <property type="entry name" value="Tetratricopeptide repeat domain"/>
    <property type="match status" value="3"/>
</dbReference>
<accession>A0ABD1R7S0</accession>
<dbReference type="FunFam" id="1.25.40.10:FF:000363">
    <property type="entry name" value="Pentatricopeptide repeat-containing protein"/>
    <property type="match status" value="1"/>
</dbReference>
<feature type="region of interest" description="Disordered" evidence="3">
    <location>
        <begin position="705"/>
        <end position="748"/>
    </location>
</feature>
<dbReference type="AlphaFoldDB" id="A0ABD1R7S0"/>
<dbReference type="EMBL" id="JBFOLJ010000013">
    <property type="protein sequence ID" value="KAL2484141.1"/>
    <property type="molecule type" value="Genomic_DNA"/>
</dbReference>
<feature type="repeat" description="PPR" evidence="2">
    <location>
        <begin position="346"/>
        <end position="380"/>
    </location>
</feature>
<evidence type="ECO:0000256" key="1">
    <source>
        <dbReference type="ARBA" id="ARBA00022737"/>
    </source>
</evidence>
<evidence type="ECO:0000256" key="3">
    <source>
        <dbReference type="SAM" id="MobiDB-lite"/>
    </source>
</evidence>
<feature type="repeat" description="PPR" evidence="2">
    <location>
        <begin position="519"/>
        <end position="549"/>
    </location>
</feature>
<protein>
    <submittedName>
        <fullName evidence="4">Pentatricopeptide repeat-containing protein</fullName>
    </submittedName>
</protein>
<dbReference type="SUPFAM" id="SSF48452">
    <property type="entry name" value="TPR-like"/>
    <property type="match status" value="1"/>
</dbReference>
<evidence type="ECO:0000313" key="4">
    <source>
        <dbReference type="EMBL" id="KAL2484141.1"/>
    </source>
</evidence>
<evidence type="ECO:0000256" key="2">
    <source>
        <dbReference type="PROSITE-ProRule" id="PRU00708"/>
    </source>
</evidence>
<feature type="region of interest" description="Disordered" evidence="3">
    <location>
        <begin position="76"/>
        <end position="99"/>
    </location>
</feature>
<keyword evidence="1" id="KW-0677">Repeat</keyword>
<sequence>MKRTLWSSNFIYIAPWLPISHRPFFGIPRKRKKQSRITTRSALSNGGRIIIEKKEFEFKPSFDDYLKAMENVKINRDSSNNHSSNSLRKKKHVKGKKEGEENNKFADFNDFRGEEEEVIDKMNVVEEKIEKDVSYRKIASKKVTDNNRKMVRVKRKSELLDTERAAFKSLENEDNVIDKPRISRVDMEERIQKLARCLNAADVNMPEWKFTKMMRSAQIRFSDHSIMRIIQILGKLGNWMRVLQVIEWIQSRERFKSHKIRYVYTAALDALGKARRPVEALNLFHQMLEHMASYPDIVAYHCIAVTLGQAGHMKELFDVIDTMRSPPKKKFKSGVLEKWDPRLEPDIIIYNAVLNACVRRKKWEGAFWVLQELKQHGQQPSSATHGLVMELMFACGKYNLVHDFFKKVQKSCIPNALTYKVLVNTLWREGKTDAAIMAVEDMEGRGIVGTAGLYYDLARCLCSAGRCQEALKQIDKICKVANKPLVVTYTGLIQACLDSGDIQNGAYVFNYMQKFCSPNLITYNIMLKAFLNHGMFEEAKQLFLKLLENVNSVYQKSDYKDRILPDIYSFNTMLDACAVEKKWDDLEFVYTKMLQYGHHFNAKRHLRIILDARSAGKMELLEMTWKHLLRAERIPPPTLIAEMFCLRLEEGDYNAALSCFVSSPSTELPHVFSKKSWTKILMENGHRFQKDTLVAFIHEGSRKPGSSLVFEKPGDGGGDFSPPLSPGPATKGGRNPPPVAKPGSLVSRSLVSRTVSRNQWRGRGLPPLFPAPAGAPVPEIRGNLFQREVRWGEVGSHG</sequence>
<keyword evidence="5" id="KW-1185">Reference proteome</keyword>
<reference evidence="5" key="1">
    <citation type="submission" date="2024-07" db="EMBL/GenBank/DDBJ databases">
        <title>Two chromosome-level genome assemblies of Korean endemic species Abeliophyllum distichum and Forsythia ovata (Oleaceae).</title>
        <authorList>
            <person name="Jang H."/>
        </authorList>
    </citation>
    <scope>NUCLEOTIDE SEQUENCE [LARGE SCALE GENOMIC DNA]</scope>
</reference>
<evidence type="ECO:0000313" key="5">
    <source>
        <dbReference type="Proteomes" id="UP001604277"/>
    </source>
</evidence>
<comment type="caution">
    <text evidence="4">The sequence shown here is derived from an EMBL/GenBank/DDBJ whole genome shotgun (WGS) entry which is preliminary data.</text>
</comment>
<organism evidence="4 5">
    <name type="scientific">Forsythia ovata</name>
    <dbReference type="NCBI Taxonomy" id="205694"/>
    <lineage>
        <taxon>Eukaryota</taxon>
        <taxon>Viridiplantae</taxon>
        <taxon>Streptophyta</taxon>
        <taxon>Embryophyta</taxon>
        <taxon>Tracheophyta</taxon>
        <taxon>Spermatophyta</taxon>
        <taxon>Magnoliopsida</taxon>
        <taxon>eudicotyledons</taxon>
        <taxon>Gunneridae</taxon>
        <taxon>Pentapetalae</taxon>
        <taxon>asterids</taxon>
        <taxon>lamiids</taxon>
        <taxon>Lamiales</taxon>
        <taxon>Oleaceae</taxon>
        <taxon>Forsythieae</taxon>
        <taxon>Forsythia</taxon>
    </lineage>
</organism>
<dbReference type="Proteomes" id="UP001604277">
    <property type="component" value="Unassembled WGS sequence"/>
</dbReference>
<name>A0ABD1R7S0_9LAMI</name>
<dbReference type="Pfam" id="PF13041">
    <property type="entry name" value="PPR_2"/>
    <property type="match status" value="2"/>
</dbReference>
<dbReference type="PANTHER" id="PTHR46935:SF1">
    <property type="entry name" value="OS01G0674700 PROTEIN"/>
    <property type="match status" value="1"/>
</dbReference>
<dbReference type="PANTHER" id="PTHR46935">
    <property type="entry name" value="OS01G0674700 PROTEIN"/>
    <property type="match status" value="1"/>
</dbReference>
<dbReference type="InterPro" id="IPR011990">
    <property type="entry name" value="TPR-like_helical_dom_sf"/>
</dbReference>
<dbReference type="InterPro" id="IPR044645">
    <property type="entry name" value="DG1/EMB2279-like"/>
</dbReference>
<dbReference type="Pfam" id="PF01535">
    <property type="entry name" value="PPR"/>
    <property type="match status" value="3"/>
</dbReference>
<gene>
    <name evidence="4" type="ORF">Fot_45585</name>
</gene>
<feature type="repeat" description="PPR" evidence="2">
    <location>
        <begin position="566"/>
        <end position="600"/>
    </location>
</feature>
<proteinExistence type="predicted"/>
<dbReference type="PROSITE" id="PS51375">
    <property type="entry name" value="PPR"/>
    <property type="match status" value="4"/>
</dbReference>
<feature type="repeat" description="PPR" evidence="2">
    <location>
        <begin position="415"/>
        <end position="449"/>
    </location>
</feature>